<keyword evidence="1" id="KW-0472">Membrane</keyword>
<dbReference type="EMBL" id="POSP01000001">
    <property type="protein sequence ID" value="PND40109.1"/>
    <property type="molecule type" value="Genomic_DNA"/>
</dbReference>
<keyword evidence="3" id="KW-1185">Reference proteome</keyword>
<dbReference type="RefSeq" id="WP_102766244.1">
    <property type="nucleotide sequence ID" value="NZ_CP124551.1"/>
</dbReference>
<accession>A0A2N8L332</accession>
<evidence type="ECO:0000313" key="3">
    <source>
        <dbReference type="Proteomes" id="UP000235916"/>
    </source>
</evidence>
<name>A0A2N8L332_9BURK</name>
<feature type="transmembrane region" description="Helical" evidence="1">
    <location>
        <begin position="36"/>
        <end position="54"/>
    </location>
</feature>
<dbReference type="AlphaFoldDB" id="A0A2N8L332"/>
<gene>
    <name evidence="2" type="ORF">C1O66_01600</name>
</gene>
<comment type="caution">
    <text evidence="2">The sequence shown here is derived from an EMBL/GenBank/DDBJ whole genome shotgun (WGS) entry which is preliminary data.</text>
</comment>
<evidence type="ECO:0000256" key="1">
    <source>
        <dbReference type="SAM" id="Phobius"/>
    </source>
</evidence>
<protein>
    <submittedName>
        <fullName evidence="2">Uncharacterized protein</fullName>
    </submittedName>
</protein>
<dbReference type="OrthoDB" id="8689387at2"/>
<keyword evidence="1" id="KW-0812">Transmembrane</keyword>
<proteinExistence type="predicted"/>
<keyword evidence="1" id="KW-1133">Transmembrane helix</keyword>
<organism evidence="2 3">
    <name type="scientific">Kinneretia aquatilis</name>
    <dbReference type="NCBI Taxonomy" id="2070761"/>
    <lineage>
        <taxon>Bacteria</taxon>
        <taxon>Pseudomonadati</taxon>
        <taxon>Pseudomonadota</taxon>
        <taxon>Betaproteobacteria</taxon>
        <taxon>Burkholderiales</taxon>
        <taxon>Sphaerotilaceae</taxon>
        <taxon>Roseateles</taxon>
    </lineage>
</organism>
<sequence length="61" mass="6929">MMMFRLVAGLLMFAGIVSFALYIATGKVVWRRRGLVIVKWTLLAVLGFFAVLLLERLVLML</sequence>
<reference evidence="2 3" key="1">
    <citation type="submission" date="2018-01" db="EMBL/GenBank/DDBJ databases">
        <title>Draft genome sequence of Paucibacter aquatile CR182 isolated from freshwater of the Nakdong River.</title>
        <authorList>
            <person name="Choi A."/>
            <person name="Chung E.J."/>
        </authorList>
    </citation>
    <scope>NUCLEOTIDE SEQUENCE [LARGE SCALE GENOMIC DNA]</scope>
    <source>
        <strain evidence="2 3">CR182</strain>
    </source>
</reference>
<dbReference type="Proteomes" id="UP000235916">
    <property type="component" value="Unassembled WGS sequence"/>
</dbReference>
<evidence type="ECO:0000313" key="2">
    <source>
        <dbReference type="EMBL" id="PND40109.1"/>
    </source>
</evidence>